<name>A0A4D6L3Q6_VIGUN</name>
<dbReference type="EMBL" id="CP039346">
    <property type="protein sequence ID" value="QCD83074.1"/>
    <property type="molecule type" value="Genomic_DNA"/>
</dbReference>
<dbReference type="AlphaFoldDB" id="A0A4D6L3Q6"/>
<protein>
    <submittedName>
        <fullName evidence="2">Uncharacterized protein</fullName>
    </submittedName>
</protein>
<feature type="region of interest" description="Disordered" evidence="1">
    <location>
        <begin position="23"/>
        <end position="42"/>
    </location>
</feature>
<reference evidence="2 3" key="1">
    <citation type="submission" date="2019-04" db="EMBL/GenBank/DDBJ databases">
        <title>An improved genome assembly and genetic linkage map for asparagus bean, Vigna unguiculata ssp. sesquipedialis.</title>
        <authorList>
            <person name="Xia Q."/>
            <person name="Zhang R."/>
            <person name="Dong Y."/>
        </authorList>
    </citation>
    <scope>NUCLEOTIDE SEQUENCE [LARGE SCALE GENOMIC DNA]</scope>
    <source>
        <tissue evidence="2">Leaf</tissue>
    </source>
</reference>
<sequence>MARLAVTRPRCLRELSLRRVTPVLSESSSRSSEEVSSKRGNAKATVSIFRALA</sequence>
<proteinExistence type="predicted"/>
<evidence type="ECO:0000313" key="3">
    <source>
        <dbReference type="Proteomes" id="UP000501690"/>
    </source>
</evidence>
<dbReference type="Proteomes" id="UP000501690">
    <property type="component" value="Linkage Group LG2"/>
</dbReference>
<organism evidence="2 3">
    <name type="scientific">Vigna unguiculata</name>
    <name type="common">Cowpea</name>
    <dbReference type="NCBI Taxonomy" id="3917"/>
    <lineage>
        <taxon>Eukaryota</taxon>
        <taxon>Viridiplantae</taxon>
        <taxon>Streptophyta</taxon>
        <taxon>Embryophyta</taxon>
        <taxon>Tracheophyta</taxon>
        <taxon>Spermatophyta</taxon>
        <taxon>Magnoliopsida</taxon>
        <taxon>eudicotyledons</taxon>
        <taxon>Gunneridae</taxon>
        <taxon>Pentapetalae</taxon>
        <taxon>rosids</taxon>
        <taxon>fabids</taxon>
        <taxon>Fabales</taxon>
        <taxon>Fabaceae</taxon>
        <taxon>Papilionoideae</taxon>
        <taxon>50 kb inversion clade</taxon>
        <taxon>NPAAA clade</taxon>
        <taxon>indigoferoid/millettioid clade</taxon>
        <taxon>Phaseoleae</taxon>
        <taxon>Vigna</taxon>
    </lineage>
</organism>
<evidence type="ECO:0000313" key="2">
    <source>
        <dbReference type="EMBL" id="QCD83074.1"/>
    </source>
</evidence>
<evidence type="ECO:0000256" key="1">
    <source>
        <dbReference type="SAM" id="MobiDB-lite"/>
    </source>
</evidence>
<accession>A0A4D6L3Q6</accession>
<keyword evidence="3" id="KW-1185">Reference proteome</keyword>
<gene>
    <name evidence="2" type="ORF">DEO72_LG2g3417</name>
</gene>